<dbReference type="EnsemblPlants" id="PGSC0003DMT400068519">
    <property type="protein sequence ID" value="PGSC0003DMT400068519"/>
    <property type="gene ID" value="PGSC0003DMG400026651"/>
</dbReference>
<keyword evidence="2" id="KW-0732">Signal</keyword>
<dbReference type="eggNOG" id="ENOG502QSZZ">
    <property type="taxonomic scope" value="Eukaryota"/>
</dbReference>
<dbReference type="PANTHER" id="PTHR10795">
    <property type="entry name" value="PROPROTEIN CONVERTASE SUBTILISIN/KEXIN"/>
    <property type="match status" value="1"/>
</dbReference>
<name>M1CJ68_SOLTU</name>
<evidence type="ECO:0000256" key="2">
    <source>
        <dbReference type="ARBA" id="ARBA00022729"/>
    </source>
</evidence>
<reference evidence="3" key="2">
    <citation type="submission" date="2015-06" db="UniProtKB">
        <authorList>
            <consortium name="EnsemblPlants"/>
        </authorList>
    </citation>
    <scope>IDENTIFICATION</scope>
    <source>
        <strain evidence="3">DM1-3 516 R44</strain>
    </source>
</reference>
<dbReference type="HOGENOM" id="CLU_1952680_0_0_1"/>
<proteinExistence type="inferred from homology"/>
<dbReference type="Gramene" id="PGSC0003DMT400068519">
    <property type="protein sequence ID" value="PGSC0003DMT400068519"/>
    <property type="gene ID" value="PGSC0003DMG400026651"/>
</dbReference>
<evidence type="ECO:0000313" key="4">
    <source>
        <dbReference type="Proteomes" id="UP000011115"/>
    </source>
</evidence>
<dbReference type="InterPro" id="IPR045051">
    <property type="entry name" value="SBT"/>
</dbReference>
<sequence length="129" mass="13810">MATIAVYATCWSSGCYDIDILAVFDDAIRDGVYCLDSSLNRTKAKGKVLVCRHAGSSSESKLEKIIIVKETSGVPMILIDEVDKGVAIPFNIPATTVSFPTIRVLSSKTFLGAQPAPRVVAFSSRVPNS</sequence>
<dbReference type="AlphaFoldDB" id="M1CJ68"/>
<evidence type="ECO:0000256" key="1">
    <source>
        <dbReference type="ARBA" id="ARBA00011073"/>
    </source>
</evidence>
<accession>M1CJ68</accession>
<dbReference type="Proteomes" id="UP000011115">
    <property type="component" value="Unassembled WGS sequence"/>
</dbReference>
<protein>
    <submittedName>
        <fullName evidence="3">Serine protease</fullName>
    </submittedName>
</protein>
<evidence type="ECO:0000313" key="3">
    <source>
        <dbReference type="EnsemblPlants" id="PGSC0003DMT400068519"/>
    </source>
</evidence>
<reference evidence="4" key="1">
    <citation type="journal article" date="2011" name="Nature">
        <title>Genome sequence and analysis of the tuber crop potato.</title>
        <authorList>
            <consortium name="The Potato Genome Sequencing Consortium"/>
        </authorList>
    </citation>
    <scope>NUCLEOTIDE SEQUENCE [LARGE SCALE GENOMIC DNA]</scope>
    <source>
        <strain evidence="4">cv. DM1-3 516 R44</strain>
    </source>
</reference>
<organism evidence="3 4">
    <name type="scientific">Solanum tuberosum</name>
    <name type="common">Potato</name>
    <dbReference type="NCBI Taxonomy" id="4113"/>
    <lineage>
        <taxon>Eukaryota</taxon>
        <taxon>Viridiplantae</taxon>
        <taxon>Streptophyta</taxon>
        <taxon>Embryophyta</taxon>
        <taxon>Tracheophyta</taxon>
        <taxon>Spermatophyta</taxon>
        <taxon>Magnoliopsida</taxon>
        <taxon>eudicotyledons</taxon>
        <taxon>Gunneridae</taxon>
        <taxon>Pentapetalae</taxon>
        <taxon>asterids</taxon>
        <taxon>lamiids</taxon>
        <taxon>Solanales</taxon>
        <taxon>Solanaceae</taxon>
        <taxon>Solanoideae</taxon>
        <taxon>Solaneae</taxon>
        <taxon>Solanum</taxon>
    </lineage>
</organism>
<dbReference type="Gene3D" id="3.50.30.30">
    <property type="match status" value="1"/>
</dbReference>
<comment type="similarity">
    <text evidence="1">Belongs to the peptidase S8 family.</text>
</comment>
<dbReference type="PaxDb" id="4113-PGSC0003DMT400068519"/>
<keyword evidence="4" id="KW-1185">Reference proteome</keyword>
<dbReference type="InParanoid" id="M1CJ68"/>
<dbReference type="CDD" id="cd02120">
    <property type="entry name" value="PA_subtilisin_like"/>
    <property type="match status" value="1"/>
</dbReference>